<dbReference type="Pfam" id="PF00009">
    <property type="entry name" value="GTP_EFTU"/>
    <property type="match status" value="1"/>
</dbReference>
<dbReference type="Gene3D" id="3.30.70.870">
    <property type="entry name" value="Elongation Factor G (Translational Gtpase), domain 3"/>
    <property type="match status" value="1"/>
</dbReference>
<evidence type="ECO:0000256" key="2">
    <source>
        <dbReference type="ARBA" id="ARBA00022917"/>
    </source>
</evidence>
<dbReference type="CTD" id="42670"/>
<dbReference type="GO" id="GO:0005525">
    <property type="term" value="F:GTP binding"/>
    <property type="evidence" value="ECO:0007669"/>
    <property type="project" value="UniProtKB-KW"/>
</dbReference>
<dbReference type="Pfam" id="PF00679">
    <property type="entry name" value="EFG_C"/>
    <property type="match status" value="1"/>
</dbReference>
<accession>A0A7M7L0I0</accession>
<dbReference type="InterPro" id="IPR041095">
    <property type="entry name" value="EFG_II"/>
</dbReference>
<dbReference type="InterPro" id="IPR000640">
    <property type="entry name" value="EFG_V-like"/>
</dbReference>
<dbReference type="PANTHER" id="PTHR43261:SF1">
    <property type="entry name" value="RIBOSOME-RELEASING FACTOR 2, MITOCHONDRIAL"/>
    <property type="match status" value="1"/>
</dbReference>
<dbReference type="Pfam" id="PF22042">
    <property type="entry name" value="EF-G_D2"/>
    <property type="match status" value="1"/>
</dbReference>
<dbReference type="EnsemblMetazoa" id="XM_022816342">
    <property type="protein sequence ID" value="XP_022672077"/>
    <property type="gene ID" value="LOC111254919"/>
</dbReference>
<dbReference type="SMART" id="SM00838">
    <property type="entry name" value="EFG_C"/>
    <property type="match status" value="1"/>
</dbReference>
<dbReference type="AlphaFoldDB" id="A0A7M7L0I0"/>
<dbReference type="PRINTS" id="PR00315">
    <property type="entry name" value="ELONGATNFCT"/>
</dbReference>
<dbReference type="InterPro" id="IPR000795">
    <property type="entry name" value="T_Tr_GTP-bd_dom"/>
</dbReference>
<dbReference type="RefSeq" id="XP_022672077.1">
    <property type="nucleotide sequence ID" value="XM_022816342.1"/>
</dbReference>
<dbReference type="PROSITE" id="PS51722">
    <property type="entry name" value="G_TR_2"/>
    <property type="match status" value="1"/>
</dbReference>
<evidence type="ECO:0000313" key="7">
    <source>
        <dbReference type="Proteomes" id="UP000594260"/>
    </source>
</evidence>
<dbReference type="GO" id="GO:0005759">
    <property type="term" value="C:mitochondrial matrix"/>
    <property type="evidence" value="ECO:0007669"/>
    <property type="project" value="UniProtKB-ARBA"/>
</dbReference>
<keyword evidence="4" id="KW-0342">GTP-binding</keyword>
<dbReference type="InterPro" id="IPR020568">
    <property type="entry name" value="Ribosomal_Su5_D2-typ_SF"/>
</dbReference>
<dbReference type="InterPro" id="IPR027417">
    <property type="entry name" value="P-loop_NTPase"/>
</dbReference>
<dbReference type="CDD" id="cd01886">
    <property type="entry name" value="EF-G"/>
    <property type="match status" value="1"/>
</dbReference>
<evidence type="ECO:0000256" key="1">
    <source>
        <dbReference type="ARBA" id="ARBA00022741"/>
    </source>
</evidence>
<dbReference type="InterPro" id="IPR053905">
    <property type="entry name" value="EF-G-like_DII"/>
</dbReference>
<keyword evidence="7" id="KW-1185">Reference proteome</keyword>
<dbReference type="FunCoup" id="A0A7M7L0I0">
    <property type="interactions" value="423"/>
</dbReference>
<dbReference type="FunFam" id="3.30.70.240:FF:000001">
    <property type="entry name" value="Elongation factor G"/>
    <property type="match status" value="1"/>
</dbReference>
<dbReference type="CDD" id="cd03713">
    <property type="entry name" value="EFG_mtEFG_C"/>
    <property type="match status" value="1"/>
</dbReference>
<name>A0A7M7L0I0_VARDE</name>
<dbReference type="InterPro" id="IPR031157">
    <property type="entry name" value="G_TR_CS"/>
</dbReference>
<dbReference type="Gene3D" id="3.30.230.10">
    <property type="match status" value="1"/>
</dbReference>
<evidence type="ECO:0000256" key="3">
    <source>
        <dbReference type="ARBA" id="ARBA00023128"/>
    </source>
</evidence>
<dbReference type="InterPro" id="IPR009022">
    <property type="entry name" value="EFG_III"/>
</dbReference>
<dbReference type="SUPFAM" id="SSF54211">
    <property type="entry name" value="Ribosomal protein S5 domain 2-like"/>
    <property type="match status" value="1"/>
</dbReference>
<feature type="domain" description="Tr-type G" evidence="5">
    <location>
        <begin position="36"/>
        <end position="317"/>
    </location>
</feature>
<dbReference type="InParanoid" id="A0A7M7L0I0"/>
<dbReference type="InterPro" id="IPR035647">
    <property type="entry name" value="EFG_III/V"/>
</dbReference>
<dbReference type="GO" id="GO:0032790">
    <property type="term" value="P:ribosome disassembly"/>
    <property type="evidence" value="ECO:0007669"/>
    <property type="project" value="TreeGrafter"/>
</dbReference>
<dbReference type="SUPFAM" id="SSF50447">
    <property type="entry name" value="Translation proteins"/>
    <property type="match status" value="1"/>
</dbReference>
<dbReference type="GO" id="GO:0032543">
    <property type="term" value="P:mitochondrial translation"/>
    <property type="evidence" value="ECO:0007669"/>
    <property type="project" value="TreeGrafter"/>
</dbReference>
<protein>
    <recommendedName>
        <fullName evidence="5">Tr-type G domain-containing protein</fullName>
    </recommendedName>
</protein>
<reference evidence="6" key="1">
    <citation type="submission" date="2021-01" db="UniProtKB">
        <authorList>
            <consortium name="EnsemblMetazoa"/>
        </authorList>
    </citation>
    <scope>IDENTIFICATION</scope>
</reference>
<evidence type="ECO:0000313" key="6">
    <source>
        <dbReference type="EnsemblMetazoa" id="XP_022672077"/>
    </source>
</evidence>
<sequence length="740" mass="82430">MLTLKILCQCRRMPGVRDLRLLRVGCLSTQATVELSKIRNIGIIAHIDAGKTTTTERMLYYSGFTQTMGEVHDGDTVTDYMPQERERGITITAATITFPWKGHAINLIDTPGHVDFTVEVERSLRVLDGAVTILDASAGVEAQTMTVWRQADYYRLPRLIYLNKMDKDRADFNACLCDIEQKLRIRPLICQLPVINPNTGHFCGMFDLVRMQEFVWDPNDASKGSRFQTIPGEYSQMLNNALAMRSKLIEDLGAIDDAFAERFVLSSAEPTAADIKDAIRKATRCKAVIPLLCGSSYKNIGVQLLLDAIVNYLPDPSFAVPKEVCKFYSEKDTVAMAFKIVHTKFKGPLTFVRIYSGQLDAGQRIYIMNREINEKCGELLQVNADEYVPIQQAGQGSIVAISGLKYTTTGDTIVGLGSTGSFVVNKDSTVKKNAILFEFQPPDPVYQCRIEASSLGQQKQLEHALKCLQREDPSLVVIHQESTGEIQIAGMGELHIEIVRDRIKREFKVEPHLGPLQIAYRERLSQSIAGLMHVLDKTLAGHKHYVEVGLDIRKIPKTDKKEPLMKLHVTDENGLGKIRSFHFKALENGVKLTLAHGPILGFPLSGAQIVLNHFVVANSTSLPMVTAAMAQCIQNGLKSSSEVVELMEPHMELEISVPNEYLGKTLSDLSRRRAQIKNIGERTGNRIIFAKCPLSELRHYSTELRTLTSGRATFIMELDTYEAMSTAETSAILRKAAGLQ</sequence>
<dbReference type="InterPro" id="IPR005517">
    <property type="entry name" value="Transl_elong_EFG/EF2_IV"/>
</dbReference>
<dbReference type="InterPro" id="IPR005225">
    <property type="entry name" value="Small_GTP-bd"/>
</dbReference>
<keyword evidence="1" id="KW-0547">Nucleotide-binding</keyword>
<proteinExistence type="predicted"/>
<dbReference type="OrthoDB" id="198619at2759"/>
<dbReference type="SUPFAM" id="SSF52540">
    <property type="entry name" value="P-loop containing nucleoside triphosphate hydrolases"/>
    <property type="match status" value="1"/>
</dbReference>
<dbReference type="SUPFAM" id="SSF54980">
    <property type="entry name" value="EF-G C-terminal domain-like"/>
    <property type="match status" value="2"/>
</dbReference>
<dbReference type="FunFam" id="3.40.50.300:FF:000514">
    <property type="entry name" value="Ribosome-releasing factor 2, mitochondrial"/>
    <property type="match status" value="1"/>
</dbReference>
<dbReference type="PROSITE" id="PS00301">
    <property type="entry name" value="G_TR_1"/>
    <property type="match status" value="1"/>
</dbReference>
<dbReference type="InterPro" id="IPR009000">
    <property type="entry name" value="Transl_B-barrel_sf"/>
</dbReference>
<dbReference type="NCBIfam" id="TIGR00231">
    <property type="entry name" value="small_GTP"/>
    <property type="match status" value="1"/>
</dbReference>
<keyword evidence="3" id="KW-0496">Mitochondrion</keyword>
<dbReference type="Gene3D" id="3.30.70.240">
    <property type="match status" value="1"/>
</dbReference>
<dbReference type="KEGG" id="vde:111254919"/>
<dbReference type="Gene3D" id="3.40.50.300">
    <property type="entry name" value="P-loop containing nucleotide triphosphate hydrolases"/>
    <property type="match status" value="1"/>
</dbReference>
<keyword evidence="2" id="KW-0648">Protein biosynthesis</keyword>
<dbReference type="InterPro" id="IPR035649">
    <property type="entry name" value="EFG_V"/>
</dbReference>
<dbReference type="GeneID" id="111254919"/>
<dbReference type="Proteomes" id="UP000594260">
    <property type="component" value="Unplaced"/>
</dbReference>
<evidence type="ECO:0000256" key="4">
    <source>
        <dbReference type="ARBA" id="ARBA00023134"/>
    </source>
</evidence>
<evidence type="ECO:0000259" key="5">
    <source>
        <dbReference type="PROSITE" id="PS51722"/>
    </source>
</evidence>
<dbReference type="PANTHER" id="PTHR43261">
    <property type="entry name" value="TRANSLATION ELONGATION FACTOR G-RELATED"/>
    <property type="match status" value="1"/>
</dbReference>
<dbReference type="SMART" id="SM00889">
    <property type="entry name" value="EFG_IV"/>
    <property type="match status" value="1"/>
</dbReference>
<dbReference type="CDD" id="cd16262">
    <property type="entry name" value="EFG_III"/>
    <property type="match status" value="1"/>
</dbReference>
<dbReference type="Gene3D" id="2.40.30.10">
    <property type="entry name" value="Translation factors"/>
    <property type="match status" value="1"/>
</dbReference>
<dbReference type="InterPro" id="IPR014721">
    <property type="entry name" value="Ribsml_uS5_D2-typ_fold_subgr"/>
</dbReference>
<dbReference type="OMA" id="GPQFTFP"/>
<dbReference type="GO" id="GO:0003924">
    <property type="term" value="F:GTPase activity"/>
    <property type="evidence" value="ECO:0007669"/>
    <property type="project" value="InterPro"/>
</dbReference>
<dbReference type="Pfam" id="PF14492">
    <property type="entry name" value="EFG_III"/>
    <property type="match status" value="1"/>
</dbReference>
<organism evidence="6 7">
    <name type="scientific">Varroa destructor</name>
    <name type="common">Honeybee mite</name>
    <dbReference type="NCBI Taxonomy" id="109461"/>
    <lineage>
        <taxon>Eukaryota</taxon>
        <taxon>Metazoa</taxon>
        <taxon>Ecdysozoa</taxon>
        <taxon>Arthropoda</taxon>
        <taxon>Chelicerata</taxon>
        <taxon>Arachnida</taxon>
        <taxon>Acari</taxon>
        <taxon>Parasitiformes</taxon>
        <taxon>Mesostigmata</taxon>
        <taxon>Gamasina</taxon>
        <taxon>Dermanyssoidea</taxon>
        <taxon>Varroidae</taxon>
        <taxon>Varroa</taxon>
    </lineage>
</organism>